<keyword evidence="3" id="KW-1185">Reference proteome</keyword>
<organism evidence="2 3">
    <name type="scientific">Kaistella daneshvariae</name>
    <dbReference type="NCBI Taxonomy" id="2487074"/>
    <lineage>
        <taxon>Bacteria</taxon>
        <taxon>Pseudomonadati</taxon>
        <taxon>Bacteroidota</taxon>
        <taxon>Flavobacteriia</taxon>
        <taxon>Flavobacteriales</taxon>
        <taxon>Weeksellaceae</taxon>
        <taxon>Chryseobacterium group</taxon>
        <taxon>Kaistella</taxon>
    </lineage>
</organism>
<dbReference type="Proteomes" id="UP000274483">
    <property type="component" value="Chromosome"/>
</dbReference>
<keyword evidence="1" id="KW-0472">Membrane</keyword>
<name>A0ABN5SW32_9FLAO</name>
<accession>A0ABN5SW32</accession>
<protein>
    <recommendedName>
        <fullName evidence="4">DUF4342 domain-containing protein</fullName>
    </recommendedName>
</protein>
<evidence type="ECO:0008006" key="4">
    <source>
        <dbReference type="Google" id="ProtNLM"/>
    </source>
</evidence>
<evidence type="ECO:0000313" key="2">
    <source>
        <dbReference type="EMBL" id="AZI66617.1"/>
    </source>
</evidence>
<dbReference type="RefSeq" id="WP_124757212.1">
    <property type="nucleotide sequence ID" value="NZ_CBCRWA010000003.1"/>
</dbReference>
<dbReference type="EMBL" id="CP034158">
    <property type="protein sequence ID" value="AZI66617.1"/>
    <property type="molecule type" value="Genomic_DNA"/>
</dbReference>
<evidence type="ECO:0000256" key="1">
    <source>
        <dbReference type="SAM" id="Phobius"/>
    </source>
</evidence>
<keyword evidence="1" id="KW-0812">Transmembrane</keyword>
<evidence type="ECO:0000313" key="3">
    <source>
        <dbReference type="Proteomes" id="UP000274483"/>
    </source>
</evidence>
<proteinExistence type="predicted"/>
<reference evidence="2 3" key="1">
    <citation type="submission" date="2018-11" db="EMBL/GenBank/DDBJ databases">
        <title>Proposal to divide the Flavobacteriaceae and reorganize its genera based on Amino Acid Identity values calculated from whole genome sequences.</title>
        <authorList>
            <person name="Nicholson A.C."/>
            <person name="Gulvik C.A."/>
            <person name="Whitney A.M."/>
            <person name="Humrighouse B.W."/>
            <person name="Bell M."/>
            <person name="Holmes B."/>
            <person name="Steigerwalt A.G."/>
            <person name="Villarma A."/>
            <person name="Sheth M."/>
            <person name="Batra D."/>
            <person name="Pryor J."/>
            <person name="Bernardet J.-F."/>
            <person name="Hugo C."/>
            <person name="Kampfer P."/>
            <person name="Newman J.D."/>
            <person name="McQuiston J.R."/>
        </authorList>
    </citation>
    <scope>NUCLEOTIDE SEQUENCE [LARGE SCALE GENOMIC DNA]</scope>
    <source>
        <strain evidence="2 3">H3001</strain>
    </source>
</reference>
<keyword evidence="1" id="KW-1133">Transmembrane helix</keyword>
<sequence>MKKIIERLQEPTPLFFRKVRNFGIALTAVSAVITTAVIPLPAILITIAGYAAIAGSIASAVSQAAVENEDTP</sequence>
<feature type="transmembrane region" description="Helical" evidence="1">
    <location>
        <begin position="21"/>
        <end position="53"/>
    </location>
</feature>
<gene>
    <name evidence="2" type="ORF">EIB71_02495</name>
</gene>